<dbReference type="PANTHER" id="PTHR43390">
    <property type="entry name" value="SIGNAL PEPTIDASE I"/>
    <property type="match status" value="1"/>
</dbReference>
<dbReference type="EMBL" id="CP117411">
    <property type="protein sequence ID" value="WCT73184.1"/>
    <property type="molecule type" value="Genomic_DNA"/>
</dbReference>
<proteinExistence type="inferred from homology"/>
<comment type="catalytic activity">
    <reaction evidence="3">
        <text>Cleavage of hydrophobic, N-terminal signal or leader sequences from secreted and periplasmic proteins.</text>
        <dbReference type="EC" id="3.4.21.89"/>
    </reaction>
</comment>
<evidence type="ECO:0000313" key="6">
    <source>
        <dbReference type="Proteomes" id="UP001220395"/>
    </source>
</evidence>
<keyword evidence="2 3" id="KW-0378">Hydrolase</keyword>
<dbReference type="InterPro" id="IPR019533">
    <property type="entry name" value="Peptidase_S26"/>
</dbReference>
<keyword evidence="3" id="KW-0812">Transmembrane</keyword>
<dbReference type="EC" id="3.4.21.89" evidence="3"/>
<keyword evidence="3" id="KW-1133">Transmembrane helix</keyword>
<feature type="domain" description="Peptidase S26" evidence="4">
    <location>
        <begin position="133"/>
        <end position="308"/>
    </location>
</feature>
<dbReference type="Proteomes" id="UP001220395">
    <property type="component" value="Chromosome"/>
</dbReference>
<dbReference type="RefSeq" id="WP_273687221.1">
    <property type="nucleotide sequence ID" value="NZ_CP117411.1"/>
</dbReference>
<dbReference type="InterPro" id="IPR036286">
    <property type="entry name" value="LexA/Signal_pep-like_sf"/>
</dbReference>
<dbReference type="NCBIfam" id="TIGR02227">
    <property type="entry name" value="sigpep_I_bact"/>
    <property type="match status" value="1"/>
</dbReference>
<evidence type="ECO:0000256" key="2">
    <source>
        <dbReference type="ARBA" id="ARBA00022801"/>
    </source>
</evidence>
<dbReference type="InterPro" id="IPR019758">
    <property type="entry name" value="Pept_S26A_signal_pept_1_CS"/>
</dbReference>
<comment type="caution">
    <text evidence="3">Lacks conserved residue(s) required for the propagation of feature annotation.</text>
</comment>
<comment type="similarity">
    <text evidence="3">Belongs to the peptidase S26 family.</text>
</comment>
<evidence type="ECO:0000256" key="3">
    <source>
        <dbReference type="RuleBase" id="RU362042"/>
    </source>
</evidence>
<gene>
    <name evidence="5" type="primary">lepB</name>
    <name evidence="5" type="ORF">PQ455_16415</name>
</gene>
<dbReference type="PROSITE" id="PS00761">
    <property type="entry name" value="SPASE_I_3"/>
    <property type="match status" value="1"/>
</dbReference>
<dbReference type="PANTHER" id="PTHR43390:SF14">
    <property type="entry name" value="SIGNAL PEPTIDASE I"/>
    <property type="match status" value="1"/>
</dbReference>
<evidence type="ECO:0000259" key="4">
    <source>
        <dbReference type="Pfam" id="PF10502"/>
    </source>
</evidence>
<dbReference type="PRINTS" id="PR00727">
    <property type="entry name" value="LEADERPTASE"/>
</dbReference>
<evidence type="ECO:0000313" key="5">
    <source>
        <dbReference type="EMBL" id="WCT73184.1"/>
    </source>
</evidence>
<dbReference type="GO" id="GO:0009003">
    <property type="term" value="F:signal peptidase activity"/>
    <property type="evidence" value="ECO:0007669"/>
    <property type="project" value="UniProtKB-EC"/>
</dbReference>
<protein>
    <recommendedName>
        <fullName evidence="1 3">Signal peptidase I</fullName>
        <ecNumber evidence="3">3.4.21.89</ecNumber>
    </recommendedName>
</protein>
<keyword evidence="3" id="KW-0645">Protease</keyword>
<feature type="transmembrane region" description="Helical" evidence="3">
    <location>
        <begin position="50"/>
        <end position="70"/>
    </location>
</feature>
<reference evidence="5 6" key="1">
    <citation type="submission" date="2023-02" db="EMBL/GenBank/DDBJ databases">
        <title>Genome sequence of Sphingomonas naphthae.</title>
        <authorList>
            <person name="Kim S."/>
            <person name="Heo J."/>
            <person name="Kwon S.-W."/>
        </authorList>
    </citation>
    <scope>NUCLEOTIDE SEQUENCE [LARGE SCALE GENOMIC DNA]</scope>
    <source>
        <strain evidence="5 6">KACC 18716</strain>
    </source>
</reference>
<name>A0ABY7TLR2_9SPHN</name>
<comment type="subcellular location">
    <subcellularLocation>
        <location evidence="3">Membrane</location>
        <topology evidence="3">Single-pass type II membrane protein</topology>
    </subcellularLocation>
</comment>
<evidence type="ECO:0000256" key="1">
    <source>
        <dbReference type="ARBA" id="ARBA00019232"/>
    </source>
</evidence>
<sequence>MEPERLFGVSEVSVGLSFERSVMQRIGLSALNLAAPGLGLLRIGDWRDGLLLMAVPPALLLLSAALFALAPTATLLGALIYIFFLVVSLIAILATTIILTWRRSGRLYGPTPWWSRWYSLLAVWLLSSIGTSAAVTLDHRTYKPFYVPSEAMAPTLVIGDKVIADMRQHGVAIGDVVLIRSANGAMYVKRVAALAGDRIAMSGGRPVRNGIVARQHIRGTTQFLDYEGMVPATNLVELLPGEASSHAILDIGPSLFDDMAERRVPRDHLFVLGDNRDRSADSRMAIADGGLAMVSVDQIVGRPLFIHWATDRQRIGTRLTRR</sequence>
<organism evidence="5 6">
    <name type="scientific">Sphingomonas naphthae</name>
    <dbReference type="NCBI Taxonomy" id="1813468"/>
    <lineage>
        <taxon>Bacteria</taxon>
        <taxon>Pseudomonadati</taxon>
        <taxon>Pseudomonadota</taxon>
        <taxon>Alphaproteobacteria</taxon>
        <taxon>Sphingomonadales</taxon>
        <taxon>Sphingomonadaceae</taxon>
        <taxon>Sphingomonas</taxon>
    </lineage>
</organism>
<feature type="transmembrane region" description="Helical" evidence="3">
    <location>
        <begin position="76"/>
        <end position="101"/>
    </location>
</feature>
<keyword evidence="6" id="KW-1185">Reference proteome</keyword>
<feature type="transmembrane region" description="Helical" evidence="3">
    <location>
        <begin position="113"/>
        <end position="135"/>
    </location>
</feature>
<dbReference type="CDD" id="cd06462">
    <property type="entry name" value="Peptidase_S24_S26"/>
    <property type="match status" value="1"/>
</dbReference>
<keyword evidence="3" id="KW-0472">Membrane</keyword>
<dbReference type="Pfam" id="PF10502">
    <property type="entry name" value="Peptidase_S26"/>
    <property type="match status" value="1"/>
</dbReference>
<accession>A0ABY7TLR2</accession>
<dbReference type="SUPFAM" id="SSF51306">
    <property type="entry name" value="LexA/Signal peptidase"/>
    <property type="match status" value="1"/>
</dbReference>
<dbReference type="InterPro" id="IPR000223">
    <property type="entry name" value="Pept_S26A_signal_pept_1"/>
</dbReference>
<dbReference type="Gene3D" id="2.10.109.10">
    <property type="entry name" value="Umud Fragment, subunit A"/>
    <property type="match status" value="1"/>
</dbReference>